<evidence type="ECO:0000313" key="2">
    <source>
        <dbReference type="Proteomes" id="UP000006620"/>
    </source>
</evidence>
<organism evidence="1 2">
    <name type="scientific">Paenibacillus mucilaginosus (strain KNP414)</name>
    <dbReference type="NCBI Taxonomy" id="1036673"/>
    <lineage>
        <taxon>Bacteria</taxon>
        <taxon>Bacillati</taxon>
        <taxon>Bacillota</taxon>
        <taxon>Bacilli</taxon>
        <taxon>Bacillales</taxon>
        <taxon>Paenibacillaceae</taxon>
        <taxon>Paenibacillus</taxon>
    </lineage>
</organism>
<gene>
    <name evidence="1" type="ordered locus">KNP414_06569</name>
</gene>
<accession>F8F765</accession>
<dbReference type="EMBL" id="CP002869">
    <property type="protein sequence ID" value="AEI45090.1"/>
    <property type="molecule type" value="Genomic_DNA"/>
</dbReference>
<sequence>MNETVTVPIESTPILLGLTAEMVSNCTYCTMISSDPGYRTPVSCTKLSGSCCPILVNLATCLTCGEYKNACGNGGASAEGTDAF</sequence>
<dbReference type="KEGG" id="pms:KNP414_06569"/>
<dbReference type="RefSeq" id="WP_013920234.1">
    <property type="nucleotide sequence ID" value="NC_015690.1"/>
</dbReference>
<dbReference type="PATRIC" id="fig|1036673.3.peg.6123"/>
<dbReference type="Proteomes" id="UP000006620">
    <property type="component" value="Chromosome"/>
</dbReference>
<name>F8F765_PAEMK</name>
<reference evidence="2" key="1">
    <citation type="submission" date="2011-06" db="EMBL/GenBank/DDBJ databases">
        <title>Complete genome sequence of Paenibacillus mucilaginosus KNP414.</title>
        <authorList>
            <person name="Wang J."/>
            <person name="Hu S."/>
            <person name="Hu X."/>
            <person name="Zhang B."/>
            <person name="Dong D."/>
            <person name="Zhang S."/>
            <person name="Zhao K."/>
            <person name="Wu D."/>
        </authorList>
    </citation>
    <scope>NUCLEOTIDE SEQUENCE [LARGE SCALE GENOMIC DNA]</scope>
    <source>
        <strain evidence="2">KNP414</strain>
    </source>
</reference>
<protein>
    <submittedName>
        <fullName evidence="1">Uncharacterized protein</fullName>
    </submittedName>
</protein>
<dbReference type="HOGENOM" id="CLU_2524386_0_0_9"/>
<evidence type="ECO:0000313" key="1">
    <source>
        <dbReference type="EMBL" id="AEI45090.1"/>
    </source>
</evidence>
<proteinExistence type="predicted"/>
<reference evidence="1 2" key="2">
    <citation type="journal article" date="2013" name="Genome Announc.">
        <title>Genome Sequence of Growth-Improving Paenibacillus mucilaginosus Strain KNP414.</title>
        <authorList>
            <person name="Lu J.J."/>
            <person name="Wang J.F."/>
            <person name="Hu X.F."/>
        </authorList>
    </citation>
    <scope>NUCLEOTIDE SEQUENCE [LARGE SCALE GENOMIC DNA]</scope>
    <source>
        <strain evidence="1 2">KNP414</strain>
    </source>
</reference>
<dbReference type="AlphaFoldDB" id="F8F765"/>